<feature type="region of interest" description="Disordered" evidence="1">
    <location>
        <begin position="68"/>
        <end position="95"/>
    </location>
</feature>
<dbReference type="InterPro" id="IPR032675">
    <property type="entry name" value="LRR_dom_sf"/>
</dbReference>
<organism evidence="3 4">
    <name type="scientific">Olea europaea subsp. europaea</name>
    <dbReference type="NCBI Taxonomy" id="158383"/>
    <lineage>
        <taxon>Eukaryota</taxon>
        <taxon>Viridiplantae</taxon>
        <taxon>Streptophyta</taxon>
        <taxon>Embryophyta</taxon>
        <taxon>Tracheophyta</taxon>
        <taxon>Spermatophyta</taxon>
        <taxon>Magnoliopsida</taxon>
        <taxon>eudicotyledons</taxon>
        <taxon>Gunneridae</taxon>
        <taxon>Pentapetalae</taxon>
        <taxon>asterids</taxon>
        <taxon>lamiids</taxon>
        <taxon>Lamiales</taxon>
        <taxon>Oleaceae</taxon>
        <taxon>Oleeae</taxon>
        <taxon>Olea</taxon>
    </lineage>
</organism>
<dbReference type="InterPro" id="IPR006553">
    <property type="entry name" value="Leu-rich_rpt_Cys-con_subtyp"/>
</dbReference>
<dbReference type="SMART" id="SM00367">
    <property type="entry name" value="LRR_CC"/>
    <property type="match status" value="5"/>
</dbReference>
<dbReference type="Gene3D" id="2.60.120.340">
    <property type="entry name" value="Nucleoplasmin core domain"/>
    <property type="match status" value="1"/>
</dbReference>
<evidence type="ECO:0000313" key="3">
    <source>
        <dbReference type="EMBL" id="CAA3003553.1"/>
    </source>
</evidence>
<dbReference type="AlphaFoldDB" id="A0A8S0TEU4"/>
<dbReference type="GO" id="GO:0019005">
    <property type="term" value="C:SCF ubiquitin ligase complex"/>
    <property type="evidence" value="ECO:0007669"/>
    <property type="project" value="TreeGrafter"/>
</dbReference>
<evidence type="ECO:0000313" key="4">
    <source>
        <dbReference type="Proteomes" id="UP000594638"/>
    </source>
</evidence>
<feature type="non-terminal residue" evidence="3">
    <location>
        <position position="727"/>
    </location>
</feature>
<dbReference type="Gene3D" id="3.80.10.10">
    <property type="entry name" value="Ribonuclease Inhibitor"/>
    <property type="match status" value="1"/>
</dbReference>
<dbReference type="Pfam" id="PF18511">
    <property type="entry name" value="F-box_5"/>
    <property type="match status" value="1"/>
</dbReference>
<dbReference type="Gramene" id="OE9A074489T1">
    <property type="protein sequence ID" value="OE9A074489C1"/>
    <property type="gene ID" value="OE9A074489"/>
</dbReference>
<dbReference type="GO" id="GO:0031146">
    <property type="term" value="P:SCF-dependent proteasomal ubiquitin-dependent protein catabolic process"/>
    <property type="evidence" value="ECO:0007669"/>
    <property type="project" value="TreeGrafter"/>
</dbReference>
<reference evidence="3 4" key="1">
    <citation type="submission" date="2019-12" db="EMBL/GenBank/DDBJ databases">
        <authorList>
            <person name="Alioto T."/>
            <person name="Alioto T."/>
            <person name="Gomez Garrido J."/>
        </authorList>
    </citation>
    <scope>NUCLEOTIDE SEQUENCE [LARGE SCALE GENOMIC DNA]</scope>
</reference>
<dbReference type="EMBL" id="CACTIH010005984">
    <property type="protein sequence ID" value="CAA3003553.1"/>
    <property type="molecule type" value="Genomic_DNA"/>
</dbReference>
<dbReference type="PANTHER" id="PTHR16134:SF43">
    <property type="entry name" value="CORONATINE-INSENSITIVE PROTEIN 1"/>
    <property type="match status" value="1"/>
</dbReference>
<feature type="compositionally biased region" description="Basic and acidic residues" evidence="1">
    <location>
        <begin position="82"/>
        <end position="92"/>
    </location>
</feature>
<dbReference type="OrthoDB" id="550575at2759"/>
<protein>
    <recommendedName>
        <fullName evidence="2">COI1 F-box domain-containing protein</fullName>
    </recommendedName>
</protein>
<gene>
    <name evidence="3" type="ORF">OLEA9_A074489</name>
</gene>
<feature type="domain" description="COI1 F-box" evidence="2">
    <location>
        <begin position="150"/>
        <end position="188"/>
    </location>
</feature>
<dbReference type="PANTHER" id="PTHR16134">
    <property type="entry name" value="F-BOX/TPR REPEAT PROTEIN POF3"/>
    <property type="match status" value="1"/>
</dbReference>
<name>A0A8S0TEU4_OLEEU</name>
<keyword evidence="4" id="KW-1185">Reference proteome</keyword>
<sequence length="727" mass="82749">MSCVGMLLRLSQATLGKLREEKGNESVCLFATIDGKKLVLATLYTTNLPQQHLGMVFDRDFELSHDYESEPESEEAIPRTVASDEVKPKDDNSLSNSIPQSFCNMDVERTILSEEHYALLSSMLLYPASPSFLLHAQRKNKAKKESRNTVRKEVWEAIIPYVKASEDRAAVSLVCKSWFQIDKDTREHVTAKSAYVAKPERLFRRFPNLRSLKIKGMSPEMKHNFWVGSRDKITPWFTDIVKQPKIEAVDVRRMIVSDGDLELLVTSNLRKALEVLKLQECEGFSTHGLLNVTRHCRGLRTLSLERSNITDHSGEWLHELALNTSTLENLNFYKTGLGQAMPKDLELISRNCASLVSVKITNGHLNNLNVFFEAATALQEFGAACCRDITIEEFEEVFSEFVESIDELINLDVQFPHSLSHLSLISFGSARLSILLLIGSRFKKLDLQDALLDTKNHCDLLAECPNLEILKTTEVIGDEGLEVVASICKKMKKLRIYKHKEDQAVEGVITEQGLIALSNGCTELEYLTIYMSSITNEALKCVGRNMKKLWDFRLMLFVVNPQQKLRQRVLDMGVRSLLKGCPDLTRLSLLFYTYWLTGNGIKSICKYGKKVKVMQLGNIVRSDEMLKFFENDSRSRLCNPIGLQKLETLDLWNCCFSGTALTEAVRKLNSLRFLWIQGEVFGNMLPHFVVETFERNKRYRTSTHHLANRSLDGLSYGIRHLLTNPLD</sequence>
<proteinExistence type="predicted"/>
<accession>A0A8S0TEU4</accession>
<evidence type="ECO:0000256" key="1">
    <source>
        <dbReference type="SAM" id="MobiDB-lite"/>
    </source>
</evidence>
<dbReference type="Proteomes" id="UP000594638">
    <property type="component" value="Unassembled WGS sequence"/>
</dbReference>
<dbReference type="InterPro" id="IPR041567">
    <property type="entry name" value="COI1_F-box"/>
</dbReference>
<dbReference type="Gene3D" id="1.20.1280.50">
    <property type="match status" value="1"/>
</dbReference>
<evidence type="ECO:0000259" key="2">
    <source>
        <dbReference type="Pfam" id="PF18511"/>
    </source>
</evidence>
<comment type="caution">
    <text evidence="3">The sequence shown here is derived from an EMBL/GenBank/DDBJ whole genome shotgun (WGS) entry which is preliminary data.</text>
</comment>
<dbReference type="SUPFAM" id="SSF52047">
    <property type="entry name" value="RNI-like"/>
    <property type="match status" value="1"/>
</dbReference>